<reference evidence="1" key="1">
    <citation type="submission" date="2021-01" db="UniProtKB">
        <authorList>
            <consortium name="EnsemblPlants"/>
        </authorList>
    </citation>
    <scope>IDENTIFICATION</scope>
</reference>
<keyword evidence="2" id="KW-1185">Reference proteome</keyword>
<dbReference type="EnsemblPlants" id="Kaladp0076s0246.1.v1.1">
    <property type="protein sequence ID" value="Kaladp0076s0246.1.v1.1"/>
    <property type="gene ID" value="Kaladp0076s0246.v1.1"/>
</dbReference>
<dbReference type="PANTHER" id="PTHR47718">
    <property type="entry name" value="OS01G0519700 PROTEIN"/>
    <property type="match status" value="1"/>
</dbReference>
<evidence type="ECO:0000313" key="2">
    <source>
        <dbReference type="Proteomes" id="UP000594263"/>
    </source>
</evidence>
<name>A0A7N0UNL8_KALFE</name>
<protein>
    <submittedName>
        <fullName evidence="1">Uncharacterized protein</fullName>
    </submittedName>
</protein>
<evidence type="ECO:0000313" key="1">
    <source>
        <dbReference type="EnsemblPlants" id="Kaladp0076s0246.1.v1.1"/>
    </source>
</evidence>
<proteinExistence type="predicted"/>
<dbReference type="Proteomes" id="UP000594263">
    <property type="component" value="Unplaced"/>
</dbReference>
<dbReference type="AlphaFoldDB" id="A0A7N0UNL8"/>
<dbReference type="Gramene" id="Kaladp0076s0246.1.v1.1">
    <property type="protein sequence ID" value="Kaladp0076s0246.1.v1.1"/>
    <property type="gene ID" value="Kaladp0076s0246.v1.1"/>
</dbReference>
<organism evidence="1 2">
    <name type="scientific">Kalanchoe fedtschenkoi</name>
    <name type="common">Lavender scallops</name>
    <name type="synonym">South American air plant</name>
    <dbReference type="NCBI Taxonomy" id="63787"/>
    <lineage>
        <taxon>Eukaryota</taxon>
        <taxon>Viridiplantae</taxon>
        <taxon>Streptophyta</taxon>
        <taxon>Embryophyta</taxon>
        <taxon>Tracheophyta</taxon>
        <taxon>Spermatophyta</taxon>
        <taxon>Magnoliopsida</taxon>
        <taxon>eudicotyledons</taxon>
        <taxon>Gunneridae</taxon>
        <taxon>Pentapetalae</taxon>
        <taxon>Saxifragales</taxon>
        <taxon>Crassulaceae</taxon>
        <taxon>Kalanchoe</taxon>
    </lineage>
</organism>
<accession>A0A7N0UNL8</accession>
<sequence>MENASDIRVRRSYDFMSKRAGGVECAGFIEFEHKKFLRTKGQREFMYVDAKMRINYRLFGDVFAFDTTYSTNKKLGHLEFSSDLIIIY</sequence>